<dbReference type="SMR" id="E5AMK5"/>
<feature type="compositionally biased region" description="Polar residues" evidence="10">
    <location>
        <begin position="36"/>
        <end position="50"/>
    </location>
</feature>
<keyword evidence="4 9" id="KW-0862">Zinc</keyword>
<dbReference type="EC" id="4.2.1.1" evidence="2"/>
<accession>E5AMK5</accession>
<evidence type="ECO:0000256" key="3">
    <source>
        <dbReference type="ARBA" id="ARBA00022723"/>
    </source>
</evidence>
<dbReference type="GO" id="GO:0004089">
    <property type="term" value="F:carbonate dehydratase activity"/>
    <property type="evidence" value="ECO:0007669"/>
    <property type="project" value="UniProtKB-EC"/>
</dbReference>
<keyword evidence="5 11" id="KW-0456">Lyase</keyword>
<comment type="cofactor">
    <cofactor evidence="9">
        <name>Zn(2+)</name>
        <dbReference type="ChEBI" id="CHEBI:29105"/>
    </cofactor>
    <text evidence="9">Binds 1 zinc ion per subunit.</text>
</comment>
<dbReference type="PROSITE" id="PS00704">
    <property type="entry name" value="PROK_CO2_ANHYDRASE_1"/>
    <property type="match status" value="1"/>
</dbReference>
<dbReference type="eggNOG" id="COG0288">
    <property type="taxonomic scope" value="Bacteria"/>
</dbReference>
<name>E5AMK5_MYCRK</name>
<feature type="region of interest" description="Disordered" evidence="10">
    <location>
        <begin position="1"/>
        <end position="52"/>
    </location>
</feature>
<dbReference type="AlphaFoldDB" id="E5AMK5"/>
<proteinExistence type="inferred from homology"/>
<organism evidence="11 12">
    <name type="scientific">Mycetohabitans rhizoxinica (strain DSM 19002 / CIP 109453 / HKI 454)</name>
    <name type="common">Paraburkholderia rhizoxinica</name>
    <dbReference type="NCBI Taxonomy" id="882378"/>
    <lineage>
        <taxon>Bacteria</taxon>
        <taxon>Pseudomonadati</taxon>
        <taxon>Pseudomonadota</taxon>
        <taxon>Betaproteobacteria</taxon>
        <taxon>Burkholderiales</taxon>
        <taxon>Burkholderiaceae</taxon>
        <taxon>Mycetohabitans</taxon>
    </lineage>
</organism>
<dbReference type="GO" id="GO:0008270">
    <property type="term" value="F:zinc ion binding"/>
    <property type="evidence" value="ECO:0007669"/>
    <property type="project" value="InterPro"/>
</dbReference>
<dbReference type="STRING" id="882378.RBRH_03106"/>
<dbReference type="KEGG" id="brh:RBRH_03106"/>
<protein>
    <recommendedName>
        <fullName evidence="6">Carbonic anhydrase 2</fullName>
        <ecNumber evidence="2">4.2.1.1</ecNumber>
    </recommendedName>
    <alternativeName>
        <fullName evidence="8">Carbonate dehydratase 2</fullName>
    </alternativeName>
</protein>
<evidence type="ECO:0000256" key="1">
    <source>
        <dbReference type="ARBA" id="ARBA00006217"/>
    </source>
</evidence>
<dbReference type="Gene3D" id="3.40.1050.10">
    <property type="entry name" value="Carbonic anhydrase"/>
    <property type="match status" value="1"/>
</dbReference>
<dbReference type="Pfam" id="PF00484">
    <property type="entry name" value="Pro_CA"/>
    <property type="match status" value="1"/>
</dbReference>
<dbReference type="InterPro" id="IPR036874">
    <property type="entry name" value="Carbonic_anhydrase_sf"/>
</dbReference>
<feature type="compositionally biased region" description="Basic and acidic residues" evidence="10">
    <location>
        <begin position="23"/>
        <end position="35"/>
    </location>
</feature>
<gene>
    <name evidence="11" type="ordered locus">RBRH_03106</name>
</gene>
<dbReference type="PANTHER" id="PTHR11002:SF76">
    <property type="entry name" value="CARBONIC ANHYDRASE"/>
    <property type="match status" value="1"/>
</dbReference>
<evidence type="ECO:0000256" key="2">
    <source>
        <dbReference type="ARBA" id="ARBA00012925"/>
    </source>
</evidence>
<dbReference type="InterPro" id="IPR001765">
    <property type="entry name" value="Carbonic_anhydrase"/>
</dbReference>
<dbReference type="CDD" id="cd00883">
    <property type="entry name" value="beta_CA_cladeA"/>
    <property type="match status" value="1"/>
</dbReference>
<evidence type="ECO:0000256" key="5">
    <source>
        <dbReference type="ARBA" id="ARBA00023239"/>
    </source>
</evidence>
<sequence>MLCGGPHAPRSHWSTHAARRRCMRPDQRAMHEARSTNETMTMEQKPSSPASEPLAHLFENNRLWVERKLGEDPQYFARLAEQQNPEYLWIGCSDSRVPANQIIGLPPGEVFVHRNIANVVVHSDLNCLSVIQFAVELLKVKHIMVVGHYGCSGVRAALFGTRVGLADNWLHHIQDVHGKHAALLAEWPLGQARHHRLVELNTIEQVVNVCRTTIVSDAWKRGQPLTVHGWVYGVHDGKMRNLGMTICEPGALDATYARCVDALKRNRPADAAAPSHPNDVLADDAARLAAAVGHVHQGEPAAGVTR</sequence>
<dbReference type="SMART" id="SM00947">
    <property type="entry name" value="Pro_CA"/>
    <property type="match status" value="1"/>
</dbReference>
<evidence type="ECO:0000256" key="8">
    <source>
        <dbReference type="ARBA" id="ARBA00082533"/>
    </source>
</evidence>
<feature type="binding site" evidence="9">
    <location>
        <position position="148"/>
    </location>
    <ligand>
        <name>Zn(2+)</name>
        <dbReference type="ChEBI" id="CHEBI:29105"/>
    </ligand>
</feature>
<evidence type="ECO:0000256" key="6">
    <source>
        <dbReference type="ARBA" id="ARBA00039351"/>
    </source>
</evidence>
<feature type="binding site" evidence="9">
    <location>
        <position position="92"/>
    </location>
    <ligand>
        <name>Zn(2+)</name>
        <dbReference type="ChEBI" id="CHEBI:29105"/>
    </ligand>
</feature>
<dbReference type="InterPro" id="IPR015892">
    <property type="entry name" value="Carbonic_anhydrase_CS"/>
</dbReference>
<reference evidence="11 12" key="1">
    <citation type="journal article" date="2011" name="J. Bacteriol.">
        <title>Complete genome sequence of Burkholderia rhizoxinica, an endosymbiont of Rhizopus microsporus.</title>
        <authorList>
            <person name="Lackner G."/>
            <person name="Moebius N."/>
            <person name="Partida-Martinez L."/>
            <person name="Hertweck C."/>
        </authorList>
    </citation>
    <scope>NUCLEOTIDE SEQUENCE [LARGE SCALE GENOMIC DNA]</scope>
    <source>
        <strain evidence="12">DSM 19002 / CIP 109453 / HKI 454</strain>
    </source>
</reference>
<feature type="binding site" evidence="9">
    <location>
        <position position="94"/>
    </location>
    <ligand>
        <name>Zn(2+)</name>
        <dbReference type="ChEBI" id="CHEBI:29105"/>
    </ligand>
</feature>
<dbReference type="SUPFAM" id="SSF53056">
    <property type="entry name" value="beta-carbonic anhydrase, cab"/>
    <property type="match status" value="1"/>
</dbReference>
<comment type="catalytic activity">
    <reaction evidence="7">
        <text>hydrogencarbonate + H(+) = CO2 + H2O</text>
        <dbReference type="Rhea" id="RHEA:10748"/>
        <dbReference type="ChEBI" id="CHEBI:15377"/>
        <dbReference type="ChEBI" id="CHEBI:15378"/>
        <dbReference type="ChEBI" id="CHEBI:16526"/>
        <dbReference type="ChEBI" id="CHEBI:17544"/>
        <dbReference type="EC" id="4.2.1.1"/>
    </reaction>
</comment>
<evidence type="ECO:0000256" key="9">
    <source>
        <dbReference type="PIRSR" id="PIRSR601765-1"/>
    </source>
</evidence>
<dbReference type="EMBL" id="FR687359">
    <property type="protein sequence ID" value="CBW76237.1"/>
    <property type="molecule type" value="Genomic_DNA"/>
</dbReference>
<dbReference type="Proteomes" id="UP000007437">
    <property type="component" value="Chromosome"/>
</dbReference>
<keyword evidence="3 9" id="KW-0479">Metal-binding</keyword>
<evidence type="ECO:0000256" key="10">
    <source>
        <dbReference type="SAM" id="MobiDB-lite"/>
    </source>
</evidence>
<evidence type="ECO:0000256" key="4">
    <source>
        <dbReference type="ARBA" id="ARBA00022833"/>
    </source>
</evidence>
<evidence type="ECO:0000256" key="7">
    <source>
        <dbReference type="ARBA" id="ARBA00048348"/>
    </source>
</evidence>
<comment type="similarity">
    <text evidence="1">Belongs to the beta-class carbonic anhydrase family.</text>
</comment>
<feature type="binding site" evidence="9">
    <location>
        <position position="151"/>
    </location>
    <ligand>
        <name>Zn(2+)</name>
        <dbReference type="ChEBI" id="CHEBI:29105"/>
    </ligand>
</feature>
<dbReference type="PANTHER" id="PTHR11002">
    <property type="entry name" value="CARBONIC ANHYDRASE"/>
    <property type="match status" value="1"/>
</dbReference>
<dbReference type="GO" id="GO:0015976">
    <property type="term" value="P:carbon utilization"/>
    <property type="evidence" value="ECO:0007669"/>
    <property type="project" value="InterPro"/>
</dbReference>
<dbReference type="HOGENOM" id="CLU_053879_3_0_4"/>
<evidence type="ECO:0000313" key="12">
    <source>
        <dbReference type="Proteomes" id="UP000007437"/>
    </source>
</evidence>
<dbReference type="FunFam" id="3.40.1050.10:FF:000001">
    <property type="entry name" value="Carbonic anhydrase"/>
    <property type="match status" value="1"/>
</dbReference>
<dbReference type="NCBIfam" id="NF007756">
    <property type="entry name" value="PRK10437.1"/>
    <property type="match status" value="1"/>
</dbReference>
<evidence type="ECO:0000313" key="11">
    <source>
        <dbReference type="EMBL" id="CBW76237.1"/>
    </source>
</evidence>